<proteinExistence type="predicted"/>
<organism evidence="2 3">
    <name type="scientific">Bizionia paragorgiae</name>
    <dbReference type="NCBI Taxonomy" id="283786"/>
    <lineage>
        <taxon>Bacteria</taxon>
        <taxon>Pseudomonadati</taxon>
        <taxon>Bacteroidota</taxon>
        <taxon>Flavobacteriia</taxon>
        <taxon>Flavobacteriales</taxon>
        <taxon>Flavobacteriaceae</taxon>
        <taxon>Bizionia</taxon>
    </lineage>
</organism>
<dbReference type="OrthoDB" id="1114455at2"/>
<keyword evidence="3" id="KW-1185">Reference proteome</keyword>
<dbReference type="STRING" id="283786.SAMN04487990_1328"/>
<dbReference type="Pfam" id="PF11751">
    <property type="entry name" value="PorP_SprF"/>
    <property type="match status" value="1"/>
</dbReference>
<keyword evidence="1" id="KW-0732">Signal</keyword>
<dbReference type="RefSeq" id="WP_092136747.1">
    <property type="nucleotide sequence ID" value="NZ_FNQK01000032.1"/>
</dbReference>
<dbReference type="InterPro" id="IPR019861">
    <property type="entry name" value="PorP/SprF_Bacteroidetes"/>
</dbReference>
<feature type="signal peptide" evidence="1">
    <location>
        <begin position="1"/>
        <end position="22"/>
    </location>
</feature>
<evidence type="ECO:0000313" key="3">
    <source>
        <dbReference type="Proteomes" id="UP000198846"/>
    </source>
</evidence>
<dbReference type="NCBIfam" id="TIGR03519">
    <property type="entry name" value="T9SS_PorP_fam"/>
    <property type="match status" value="1"/>
</dbReference>
<sequence length="313" mass="35484">MKNRLLIIVLLTSLSFLSETKAQQDAQYTQYMYNTMSVNPAYAGQRETFSALLLHRSQWVGLEGAPKTQTLNVHAPLDYDGRLGLGLSIINDEIGPTKETHFDIDFSYTIHTSYEGRFSFGLKAGGHLMDVDYNKLNKYNPNDVLLQYNIENRFEPNVGIGFYYRNGDKWYVGLSAPNILETDHFGNNEDQIYSVASEQIHYYLIGGYVFDVNPDLKLKPAMLFKGVQGAPLQADVSVNALLKEKLTLGVAYRWSAAFSGLLGYQLTPDLMLGVAYDKEVTDLGKTKYEKGSFEFFLRFELFKNSTILSPRFF</sequence>
<dbReference type="EMBL" id="FNQK01000032">
    <property type="protein sequence ID" value="SEA71999.1"/>
    <property type="molecule type" value="Genomic_DNA"/>
</dbReference>
<gene>
    <name evidence="2" type="ORF">SAMN04487990_1328</name>
</gene>
<protein>
    <submittedName>
        <fullName evidence="2">Type IX secretion system membrane protein, PorP/SprF family</fullName>
    </submittedName>
</protein>
<dbReference type="Proteomes" id="UP000198846">
    <property type="component" value="Unassembled WGS sequence"/>
</dbReference>
<feature type="chain" id="PRO_5011462160" evidence="1">
    <location>
        <begin position="23"/>
        <end position="313"/>
    </location>
</feature>
<evidence type="ECO:0000313" key="2">
    <source>
        <dbReference type="EMBL" id="SEA71999.1"/>
    </source>
</evidence>
<evidence type="ECO:0000256" key="1">
    <source>
        <dbReference type="SAM" id="SignalP"/>
    </source>
</evidence>
<dbReference type="AlphaFoldDB" id="A0A1H4DHR2"/>
<name>A0A1H4DHR2_BIZPA</name>
<reference evidence="2 3" key="1">
    <citation type="submission" date="2016-10" db="EMBL/GenBank/DDBJ databases">
        <authorList>
            <person name="de Groot N.N."/>
        </authorList>
    </citation>
    <scope>NUCLEOTIDE SEQUENCE [LARGE SCALE GENOMIC DNA]</scope>
    <source>
        <strain evidence="2 3">DSM 23842</strain>
    </source>
</reference>
<accession>A0A1H4DHR2</accession>